<comment type="caution">
    <text evidence="2">The sequence shown here is derived from an EMBL/GenBank/DDBJ whole genome shotgun (WGS) entry which is preliminary data.</text>
</comment>
<keyword evidence="1" id="KW-0812">Transmembrane</keyword>
<protein>
    <submittedName>
        <fullName evidence="2">Uncharacterized protein</fullName>
    </submittedName>
</protein>
<feature type="transmembrane region" description="Helical" evidence="1">
    <location>
        <begin position="6"/>
        <end position="39"/>
    </location>
</feature>
<keyword evidence="3" id="KW-1185">Reference proteome</keyword>
<evidence type="ECO:0000256" key="1">
    <source>
        <dbReference type="SAM" id="Phobius"/>
    </source>
</evidence>
<dbReference type="EMBL" id="SRXW01000001">
    <property type="protein sequence ID" value="TGY89742.1"/>
    <property type="molecule type" value="Genomic_DNA"/>
</dbReference>
<dbReference type="AlphaFoldDB" id="A0A4S2H3B7"/>
<gene>
    <name evidence="2" type="ORF">E5163_00950</name>
</gene>
<dbReference type="RefSeq" id="WP_135994241.1">
    <property type="nucleotide sequence ID" value="NZ_CP071057.1"/>
</dbReference>
<dbReference type="Proteomes" id="UP000308054">
    <property type="component" value="Unassembled WGS sequence"/>
</dbReference>
<evidence type="ECO:0000313" key="3">
    <source>
        <dbReference type="Proteomes" id="UP000308054"/>
    </source>
</evidence>
<name>A0A4S2H3B7_9PROT</name>
<accession>A0A4S2H3B7</accession>
<sequence>MSFVYQFIGIVLILAGLPLFWTPIPVGLIMIATGLALLISNSTFVRTRVQMARYDNPGFDRWLVRAKRYVPHPFDRVLERTEAQRHNPPARRE</sequence>
<proteinExistence type="predicted"/>
<dbReference type="OrthoDB" id="7632499at2"/>
<reference evidence="2 3" key="1">
    <citation type="journal article" date="2017" name="Int. J. Syst. Evol. Microbiol.">
        <title>Marinicauda algicola sp. nov., isolated from a marine red alga Rhodosorus marinus.</title>
        <authorList>
            <person name="Jeong S.E."/>
            <person name="Jeon S.H."/>
            <person name="Chun B.H."/>
            <person name="Kim D.W."/>
            <person name="Jeon C.O."/>
        </authorList>
    </citation>
    <scope>NUCLEOTIDE SEQUENCE [LARGE SCALE GENOMIC DNA]</scope>
    <source>
        <strain evidence="2 3">JCM 31718</strain>
    </source>
</reference>
<keyword evidence="1" id="KW-0472">Membrane</keyword>
<evidence type="ECO:0000313" key="2">
    <source>
        <dbReference type="EMBL" id="TGY89742.1"/>
    </source>
</evidence>
<keyword evidence="1" id="KW-1133">Transmembrane helix</keyword>
<organism evidence="2 3">
    <name type="scientific">Marinicauda algicola</name>
    <dbReference type="NCBI Taxonomy" id="2029849"/>
    <lineage>
        <taxon>Bacteria</taxon>
        <taxon>Pseudomonadati</taxon>
        <taxon>Pseudomonadota</taxon>
        <taxon>Alphaproteobacteria</taxon>
        <taxon>Maricaulales</taxon>
        <taxon>Maricaulaceae</taxon>
        <taxon>Marinicauda</taxon>
    </lineage>
</organism>